<proteinExistence type="predicted"/>
<sequence>MLRASRLLAASLAAVTLALPAVADARIASASFQARFEIVATCSVRVAGAVDVACASPGTPYLLDAHGAPSQRSADPDARRVTVYF</sequence>
<evidence type="ECO:0000313" key="3">
    <source>
        <dbReference type="Proteomes" id="UP000180246"/>
    </source>
</evidence>
<feature type="chain" id="PRO_5013294900" description="Lipoprotein" evidence="1">
    <location>
        <begin position="24"/>
        <end position="85"/>
    </location>
</feature>
<evidence type="ECO:0000313" key="2">
    <source>
        <dbReference type="EMBL" id="OIJ44404.1"/>
    </source>
</evidence>
<evidence type="ECO:0000256" key="1">
    <source>
        <dbReference type="SAM" id="SignalP"/>
    </source>
</evidence>
<dbReference type="AlphaFoldDB" id="A0A1S2NI55"/>
<name>A0A1S2NI55_9BURK</name>
<feature type="signal peptide" evidence="1">
    <location>
        <begin position="1"/>
        <end position="23"/>
    </location>
</feature>
<gene>
    <name evidence="2" type="ORF">LO55_492</name>
</gene>
<protein>
    <recommendedName>
        <fullName evidence="4">Lipoprotein</fullName>
    </recommendedName>
</protein>
<evidence type="ECO:0008006" key="4">
    <source>
        <dbReference type="Google" id="ProtNLM"/>
    </source>
</evidence>
<dbReference type="Proteomes" id="UP000180246">
    <property type="component" value="Unassembled WGS sequence"/>
</dbReference>
<comment type="caution">
    <text evidence="2">The sequence shown here is derived from an EMBL/GenBank/DDBJ whole genome shotgun (WGS) entry which is preliminary data.</text>
</comment>
<organism evidence="2 3">
    <name type="scientific">Massilia timonae</name>
    <dbReference type="NCBI Taxonomy" id="47229"/>
    <lineage>
        <taxon>Bacteria</taxon>
        <taxon>Pseudomonadati</taxon>
        <taxon>Pseudomonadota</taxon>
        <taxon>Betaproteobacteria</taxon>
        <taxon>Burkholderiales</taxon>
        <taxon>Oxalobacteraceae</taxon>
        <taxon>Telluria group</taxon>
        <taxon>Massilia</taxon>
    </lineage>
</organism>
<dbReference type="RefSeq" id="WP_143054437.1">
    <property type="nucleotide sequence ID" value="NZ_JRYB01000001.1"/>
</dbReference>
<keyword evidence="1" id="KW-0732">Signal</keyword>
<accession>A0A1S2NI55</accession>
<reference evidence="2 3" key="1">
    <citation type="submission" date="2014-10" db="EMBL/GenBank/DDBJ databases">
        <authorList>
            <person name="Seo M.-J."/>
            <person name="Seok Y.J."/>
            <person name="Cha I.-T."/>
        </authorList>
    </citation>
    <scope>NUCLEOTIDE SEQUENCE [LARGE SCALE GENOMIC DNA]</scope>
    <source>
        <strain evidence="2 3">NEU</strain>
    </source>
</reference>
<dbReference type="EMBL" id="JRYB01000001">
    <property type="protein sequence ID" value="OIJ44404.1"/>
    <property type="molecule type" value="Genomic_DNA"/>
</dbReference>